<evidence type="ECO:0000256" key="6">
    <source>
        <dbReference type="ARBA" id="ARBA00022777"/>
    </source>
</evidence>
<dbReference type="GO" id="GO:0000155">
    <property type="term" value="F:phosphorelay sensor kinase activity"/>
    <property type="evidence" value="ECO:0007669"/>
    <property type="project" value="InterPro"/>
</dbReference>
<dbReference type="CDD" id="cd00082">
    <property type="entry name" value="HisKA"/>
    <property type="match status" value="1"/>
</dbReference>
<evidence type="ECO:0000256" key="1">
    <source>
        <dbReference type="ARBA" id="ARBA00000085"/>
    </source>
</evidence>
<keyword evidence="6" id="KW-0418">Kinase</keyword>
<comment type="subcellular location">
    <subcellularLocation>
        <location evidence="2">Endoplasmic reticulum membrane</location>
        <topology evidence="2">Multi-pass membrane protein</topology>
    </subcellularLocation>
</comment>
<keyword evidence="14" id="KW-1185">Reference proteome</keyword>
<dbReference type="GO" id="GO:0005789">
    <property type="term" value="C:endoplasmic reticulum membrane"/>
    <property type="evidence" value="ECO:0007669"/>
    <property type="project" value="UniProtKB-SubCell"/>
</dbReference>
<sequence>MGCGTYPASSSICQYTVALPSANHPDEQPLLVICDLGEDLRFAHLNCFESGMRFYAGVPIKSPNGHQIGSYCVIDDKPRSGLEPEQIGFLHDMAATVSTHLANARLKTDYRRSDRMVRGVGALVEGKTSIRDWWYNAKNPDRFASPIPKGEGHMSAKQDEQESQVHQRSALHRWPREEPPTRIGSKPRTSRRKPGLKTDTTLLRTLPGKRNEPSGAALSSLFGRASNLIREAVELEGVVFLDARTKNFGGYVPTMHASPTTHRTLSSSSSDGEATGSENKSGVDTVSDDEKAFCQVLGFSTGVQATINGDKPPEAHLQVGEQTMAALLRRYPLGKVFHYETLGGISSSSESEPGAQVSENNDAGAGSRGARHRRKEKRLKLLQTAFPGFRSLMFLPLWDLQKNRWYGATFAWTNGEMRLFSEDGELSYLAAFGNTIMAEVAHLDALLADRAKADFISSISHELRSPLHGILGSAEFLNDTAVNGFQSDMIHNIETCGRTLLDTIDHLLDFAKINHLSTTPAAPHSRGRSLSGSGSGPSNGGYSTSSDAHTDIAAVTEEVVHTMVSSNDSLASSYRKSQGDNGNSTQISSPGQHVRVVVDIQHATSWQFQIQSGAWRRIVMNLIGNSLKYTDRGYISVRLSLEGDDSSNSCSLKLIVTDTGRGISKTFVKNNLFTPFVQEDSFSAGTGLGLSIVHQIVKSLNGQIAVRSRQNVGTEIEVTVPTKRLALSRPSDADAANLLRTIRSASSHARGLRVYVQCPYRQALAAGSDRLKEQAEQLGGPMWRESIERLCTEWFEMEVLSTDDITPDIIITDWFVGQDSTIARKTVEDSRKEGRPATIVSCSDIKTVFRECQQEYGDVSLSLTDRLQFIKQPTGPHNLAAALLRLFEGQTVHATARDSEEPYQSPMDFTRSPGCVGESEQYPWSLPTPRAEIHSRPSSSPSSPQTAELATSSNRAVLLVDDNKINLALLSRFMGQLSIPYVTAENGLLALEEYKKGEGDIKYVFMDLSMPVMDGIASTREIRQHEKVAGLDRATIVALTGLASEASQQEAFASGIDRFLTKPVKFSMMKSLMGE</sequence>
<keyword evidence="8" id="KW-0675">Receptor</keyword>
<feature type="region of interest" description="Disordered" evidence="10">
    <location>
        <begin position="896"/>
        <end position="951"/>
    </location>
</feature>
<dbReference type="Pfam" id="PF00072">
    <property type="entry name" value="Response_reg"/>
    <property type="match status" value="1"/>
</dbReference>
<dbReference type="SUPFAM" id="SSF55874">
    <property type="entry name" value="ATPase domain of HSP90 chaperone/DNA topoisomerase II/histidine kinase"/>
    <property type="match status" value="1"/>
</dbReference>
<dbReference type="PANTHER" id="PTHR43047:SF72">
    <property type="entry name" value="OSMOSENSING HISTIDINE PROTEIN KINASE SLN1"/>
    <property type="match status" value="1"/>
</dbReference>
<dbReference type="SUPFAM" id="SSF52172">
    <property type="entry name" value="CheY-like"/>
    <property type="match status" value="1"/>
</dbReference>
<dbReference type="PANTHER" id="PTHR43047">
    <property type="entry name" value="TWO-COMPONENT HISTIDINE PROTEIN KINASE"/>
    <property type="match status" value="1"/>
</dbReference>
<dbReference type="OrthoDB" id="21225at2759"/>
<dbReference type="SUPFAM" id="SSF55781">
    <property type="entry name" value="GAF domain-like"/>
    <property type="match status" value="1"/>
</dbReference>
<dbReference type="GO" id="GO:0005886">
    <property type="term" value="C:plasma membrane"/>
    <property type="evidence" value="ECO:0007669"/>
    <property type="project" value="TreeGrafter"/>
</dbReference>
<evidence type="ECO:0000259" key="12">
    <source>
        <dbReference type="PROSITE" id="PS50110"/>
    </source>
</evidence>
<dbReference type="InterPro" id="IPR029016">
    <property type="entry name" value="GAF-like_dom_sf"/>
</dbReference>
<dbReference type="PRINTS" id="PR00344">
    <property type="entry name" value="BCTRLSENSOR"/>
</dbReference>
<dbReference type="SMART" id="SM00388">
    <property type="entry name" value="HisKA"/>
    <property type="match status" value="1"/>
</dbReference>
<dbReference type="SMART" id="SM00448">
    <property type="entry name" value="REC"/>
    <property type="match status" value="1"/>
</dbReference>
<dbReference type="Gene3D" id="3.30.565.10">
    <property type="entry name" value="Histidine kinase-like ATPase, C-terminal domain"/>
    <property type="match status" value="1"/>
</dbReference>
<evidence type="ECO:0000256" key="9">
    <source>
        <dbReference type="PROSITE-ProRule" id="PRU00169"/>
    </source>
</evidence>
<dbReference type="GO" id="GO:0009927">
    <property type="term" value="F:histidine phosphotransfer kinase activity"/>
    <property type="evidence" value="ECO:0007669"/>
    <property type="project" value="TreeGrafter"/>
</dbReference>
<evidence type="ECO:0000256" key="10">
    <source>
        <dbReference type="SAM" id="MobiDB-lite"/>
    </source>
</evidence>
<keyword evidence="7" id="KW-0256">Endoplasmic reticulum</keyword>
<dbReference type="AlphaFoldDB" id="A0A5N6L5E0"/>
<dbReference type="InterPro" id="IPR036097">
    <property type="entry name" value="HisK_dim/P_sf"/>
</dbReference>
<evidence type="ECO:0000256" key="5">
    <source>
        <dbReference type="ARBA" id="ARBA00022679"/>
    </source>
</evidence>
<feature type="region of interest" description="Disordered" evidence="10">
    <location>
        <begin position="570"/>
        <end position="590"/>
    </location>
</feature>
<evidence type="ECO:0000313" key="13">
    <source>
        <dbReference type="EMBL" id="KAB8760601.1"/>
    </source>
</evidence>
<feature type="region of interest" description="Disordered" evidence="10">
    <location>
        <begin position="346"/>
        <end position="375"/>
    </location>
</feature>
<dbReference type="EMBL" id="VIBQ01000100">
    <property type="protein sequence ID" value="KAB8760601.1"/>
    <property type="molecule type" value="Genomic_DNA"/>
</dbReference>
<comment type="catalytic activity">
    <reaction evidence="1">
        <text>ATP + protein L-histidine = ADP + protein N-phospho-L-histidine.</text>
        <dbReference type="EC" id="2.7.13.3"/>
    </reaction>
</comment>
<dbReference type="FunFam" id="1.10.287.130:FF:000023">
    <property type="entry name" value="Sensor histidine kinase/response regulator, putative"/>
    <property type="match status" value="1"/>
</dbReference>
<feature type="domain" description="Histidine kinase" evidence="11">
    <location>
        <begin position="458"/>
        <end position="724"/>
    </location>
</feature>
<feature type="region of interest" description="Disordered" evidence="10">
    <location>
        <begin position="519"/>
        <end position="547"/>
    </location>
</feature>
<organism evidence="13 14">
    <name type="scientific">Carpinus fangiana</name>
    <dbReference type="NCBI Taxonomy" id="176857"/>
    <lineage>
        <taxon>Eukaryota</taxon>
        <taxon>Viridiplantae</taxon>
        <taxon>Streptophyta</taxon>
        <taxon>Embryophyta</taxon>
        <taxon>Tracheophyta</taxon>
        <taxon>Spermatophyta</taxon>
        <taxon>Magnoliopsida</taxon>
        <taxon>eudicotyledons</taxon>
        <taxon>Gunneridae</taxon>
        <taxon>Pentapetalae</taxon>
        <taxon>rosids</taxon>
        <taxon>fabids</taxon>
        <taxon>Fagales</taxon>
        <taxon>Betulaceae</taxon>
        <taxon>Carpinus</taxon>
    </lineage>
</organism>
<dbReference type="InterPro" id="IPR004358">
    <property type="entry name" value="Sig_transdc_His_kin-like_C"/>
</dbReference>
<dbReference type="EC" id="2.7.13.3" evidence="3"/>
<feature type="compositionally biased region" description="Basic and acidic residues" evidence="10">
    <location>
        <begin position="150"/>
        <end position="165"/>
    </location>
</feature>
<dbReference type="PROSITE" id="PS50110">
    <property type="entry name" value="RESPONSE_REGULATORY"/>
    <property type="match status" value="1"/>
</dbReference>
<dbReference type="InterPro" id="IPR003594">
    <property type="entry name" value="HATPase_dom"/>
</dbReference>
<dbReference type="SMART" id="SM00387">
    <property type="entry name" value="HATPase_c"/>
    <property type="match status" value="1"/>
</dbReference>
<evidence type="ECO:0000313" key="14">
    <source>
        <dbReference type="Proteomes" id="UP000327013"/>
    </source>
</evidence>
<proteinExistence type="predicted"/>
<evidence type="ECO:0000256" key="2">
    <source>
        <dbReference type="ARBA" id="ARBA00004477"/>
    </source>
</evidence>
<comment type="caution">
    <text evidence="13">The sequence shown here is derived from an EMBL/GenBank/DDBJ whole genome shotgun (WGS) entry which is preliminary data.</text>
</comment>
<dbReference type="Gene3D" id="1.10.287.130">
    <property type="match status" value="1"/>
</dbReference>
<evidence type="ECO:0000256" key="3">
    <source>
        <dbReference type="ARBA" id="ARBA00012438"/>
    </source>
</evidence>
<accession>A0A5N6L5E0</accession>
<gene>
    <name evidence="13" type="ORF">FH972_026593</name>
</gene>
<dbReference type="Gene3D" id="3.30.450.40">
    <property type="match status" value="1"/>
</dbReference>
<dbReference type="Pfam" id="PF00512">
    <property type="entry name" value="HisKA"/>
    <property type="match status" value="1"/>
</dbReference>
<evidence type="ECO:0000259" key="11">
    <source>
        <dbReference type="PROSITE" id="PS50109"/>
    </source>
</evidence>
<dbReference type="InterPro" id="IPR001789">
    <property type="entry name" value="Sig_transdc_resp-reg_receiver"/>
</dbReference>
<name>A0A5N6L5E0_9ROSI</name>
<evidence type="ECO:0000256" key="8">
    <source>
        <dbReference type="ARBA" id="ARBA00023170"/>
    </source>
</evidence>
<dbReference type="Pfam" id="PF02518">
    <property type="entry name" value="HATPase_c"/>
    <property type="match status" value="1"/>
</dbReference>
<keyword evidence="4 9" id="KW-0597">Phosphoprotein</keyword>
<dbReference type="InterPro" id="IPR003661">
    <property type="entry name" value="HisK_dim/P_dom"/>
</dbReference>
<keyword evidence="5" id="KW-0808">Transferase</keyword>
<evidence type="ECO:0000256" key="4">
    <source>
        <dbReference type="ARBA" id="ARBA00022553"/>
    </source>
</evidence>
<dbReference type="PROSITE" id="PS50109">
    <property type="entry name" value="HIS_KIN"/>
    <property type="match status" value="1"/>
</dbReference>
<dbReference type="Proteomes" id="UP000327013">
    <property type="component" value="Unassembled WGS sequence"/>
</dbReference>
<protein>
    <recommendedName>
        <fullName evidence="3">histidine kinase</fullName>
        <ecNumber evidence="3">2.7.13.3</ecNumber>
    </recommendedName>
</protein>
<dbReference type="CDD" id="cd17546">
    <property type="entry name" value="REC_hyHK_CKI1_RcsC-like"/>
    <property type="match status" value="1"/>
</dbReference>
<feature type="region of interest" description="Disordered" evidence="10">
    <location>
        <begin position="254"/>
        <end position="285"/>
    </location>
</feature>
<feature type="region of interest" description="Disordered" evidence="10">
    <location>
        <begin position="144"/>
        <end position="215"/>
    </location>
</feature>
<evidence type="ECO:0000256" key="7">
    <source>
        <dbReference type="ARBA" id="ARBA00022824"/>
    </source>
</evidence>
<feature type="modified residue" description="4-aspartylphosphate" evidence="9">
    <location>
        <position position="1007"/>
    </location>
</feature>
<dbReference type="SUPFAM" id="SSF47384">
    <property type="entry name" value="Homodimeric domain of signal transducing histidine kinase"/>
    <property type="match status" value="1"/>
</dbReference>
<dbReference type="Gene3D" id="3.40.50.2300">
    <property type="match status" value="1"/>
</dbReference>
<dbReference type="InterPro" id="IPR005467">
    <property type="entry name" value="His_kinase_dom"/>
</dbReference>
<feature type="domain" description="Response regulatory" evidence="12">
    <location>
        <begin position="956"/>
        <end position="1075"/>
    </location>
</feature>
<dbReference type="InterPro" id="IPR011006">
    <property type="entry name" value="CheY-like_superfamily"/>
</dbReference>
<reference evidence="13 14" key="1">
    <citation type="submission" date="2019-06" db="EMBL/GenBank/DDBJ databases">
        <title>A chromosomal-level reference genome of Carpinus fangiana (Coryloideae, Betulaceae).</title>
        <authorList>
            <person name="Yang X."/>
            <person name="Wang Z."/>
            <person name="Zhang L."/>
            <person name="Hao G."/>
            <person name="Liu J."/>
            <person name="Yang Y."/>
        </authorList>
    </citation>
    <scope>NUCLEOTIDE SEQUENCE [LARGE SCALE GENOMIC DNA]</scope>
    <source>
        <strain evidence="13">Cfa_2016G</strain>
        <tissue evidence="13">Leaf</tissue>
    </source>
</reference>
<dbReference type="InterPro" id="IPR036890">
    <property type="entry name" value="HATPase_C_sf"/>
</dbReference>